<dbReference type="Pfam" id="PF04577">
    <property type="entry name" value="Glyco_transf_61"/>
    <property type="match status" value="1"/>
</dbReference>
<dbReference type="OrthoDB" id="536102at2759"/>
<keyword evidence="1" id="KW-0328">Glycosyltransferase</keyword>
<evidence type="ECO:0000256" key="2">
    <source>
        <dbReference type="ARBA" id="ARBA00022679"/>
    </source>
</evidence>
<evidence type="ECO:0000256" key="1">
    <source>
        <dbReference type="ARBA" id="ARBA00022676"/>
    </source>
</evidence>
<proteinExistence type="predicted"/>
<reference evidence="6 7" key="1">
    <citation type="journal article" date="2017" name="Mol. Biol. Evol.">
        <title>The 4-celled Tetrabaena socialis nuclear genome reveals the essential components for genetic control of cell number at the origin of multicellularity in the volvocine lineage.</title>
        <authorList>
            <person name="Featherston J."/>
            <person name="Arakaki Y."/>
            <person name="Hanschen E.R."/>
            <person name="Ferris P.J."/>
            <person name="Michod R.E."/>
            <person name="Olson B.J.S.C."/>
            <person name="Nozaki H."/>
            <person name="Durand P.M."/>
        </authorList>
    </citation>
    <scope>NUCLEOTIDE SEQUENCE [LARGE SCALE GENOMIC DNA]</scope>
    <source>
        <strain evidence="6 7">NIES-571</strain>
    </source>
</reference>
<dbReference type="Proteomes" id="UP000236333">
    <property type="component" value="Unassembled WGS sequence"/>
</dbReference>
<gene>
    <name evidence="6" type="ORF">TSOC_014479</name>
</gene>
<evidence type="ECO:0000256" key="3">
    <source>
        <dbReference type="ARBA" id="ARBA00023180"/>
    </source>
</evidence>
<dbReference type="GO" id="GO:0016763">
    <property type="term" value="F:pentosyltransferase activity"/>
    <property type="evidence" value="ECO:0007669"/>
    <property type="project" value="UniProtKB-ARBA"/>
</dbReference>
<comment type="caution">
    <text evidence="6">The sequence shown here is derived from an EMBL/GenBank/DDBJ whole genome shotgun (WGS) entry which is preliminary data.</text>
</comment>
<protein>
    <recommendedName>
        <fullName evidence="5">Glycosyltransferase 61 catalytic domain-containing protein</fullName>
    </recommendedName>
</protein>
<dbReference type="PANTHER" id="PTHR20961">
    <property type="entry name" value="GLYCOSYLTRANSFERASE"/>
    <property type="match status" value="1"/>
</dbReference>
<keyword evidence="2" id="KW-0808">Transferase</keyword>
<keyword evidence="3" id="KW-0325">Glycoprotein</keyword>
<dbReference type="AlphaFoldDB" id="A0A2J7ZHK7"/>
<feature type="region of interest" description="Disordered" evidence="4">
    <location>
        <begin position="333"/>
        <end position="365"/>
    </location>
</feature>
<dbReference type="PANTHER" id="PTHR20961:SF124">
    <property type="entry name" value="GLYCOSYLTRANSFERASE"/>
    <property type="match status" value="1"/>
</dbReference>
<accession>A0A2J7ZHK7</accession>
<organism evidence="6 7">
    <name type="scientific">Tetrabaena socialis</name>
    <dbReference type="NCBI Taxonomy" id="47790"/>
    <lineage>
        <taxon>Eukaryota</taxon>
        <taxon>Viridiplantae</taxon>
        <taxon>Chlorophyta</taxon>
        <taxon>core chlorophytes</taxon>
        <taxon>Chlorophyceae</taxon>
        <taxon>CS clade</taxon>
        <taxon>Chlamydomonadales</taxon>
        <taxon>Tetrabaenaceae</taxon>
        <taxon>Tetrabaena</taxon>
    </lineage>
</organism>
<evidence type="ECO:0000313" key="7">
    <source>
        <dbReference type="Proteomes" id="UP000236333"/>
    </source>
</evidence>
<feature type="non-terminal residue" evidence="6">
    <location>
        <position position="365"/>
    </location>
</feature>
<dbReference type="InterPro" id="IPR007657">
    <property type="entry name" value="Glycosyltransferase_61"/>
</dbReference>
<evidence type="ECO:0000313" key="6">
    <source>
        <dbReference type="EMBL" id="PNG99737.1"/>
    </source>
</evidence>
<name>A0A2J7ZHK7_9CHLO</name>
<dbReference type="GO" id="GO:0005794">
    <property type="term" value="C:Golgi apparatus"/>
    <property type="evidence" value="ECO:0007669"/>
    <property type="project" value="UniProtKB-ARBA"/>
</dbReference>
<evidence type="ECO:0000256" key="4">
    <source>
        <dbReference type="SAM" id="MobiDB-lite"/>
    </source>
</evidence>
<dbReference type="EMBL" id="PGGS01002227">
    <property type="protein sequence ID" value="PNG99737.1"/>
    <property type="molecule type" value="Genomic_DNA"/>
</dbReference>
<sequence>MSRVPPYTQFWLQPFSRYAVTSLGRLSQRHAPADASGPAPPSAATGEGSAVRCFERFVMCKITLKKPTAAYFEAGQFVAEHYMAKAAPLTTNFTARLAAAMPPGGEAPTAPSPSVLLVVFAVRSKSHKDLGRVLLNEDELLERCNAQHVRLPADPAVTPYRRIACLRHVFGVDNLYDMWLVRHADVLVGVHGSALTNAMFMTRGSAVIELRPFGFSGRESWPNIYMNVHGLTRRKPKPGMGLARRVVDVRRIVTGGSSRSMPELPAPDLVLHMAAQFQAGGEGVSRPATAPSSDERRSRLFAAASAPSLLPLESGFMAGGASLAGLSRLPYRNSASAGGAAPASAAGSPLSPLRGAAAAGPLSPL</sequence>
<dbReference type="InterPro" id="IPR049625">
    <property type="entry name" value="Glyco_transf_61_cat"/>
</dbReference>
<evidence type="ECO:0000259" key="5">
    <source>
        <dbReference type="Pfam" id="PF04577"/>
    </source>
</evidence>
<feature type="domain" description="Glycosyltransferase 61 catalytic" evidence="5">
    <location>
        <begin position="116"/>
        <end position="208"/>
    </location>
</feature>
<keyword evidence="7" id="KW-1185">Reference proteome</keyword>
<feature type="compositionally biased region" description="Low complexity" evidence="4">
    <location>
        <begin position="334"/>
        <end position="353"/>
    </location>
</feature>